<keyword evidence="2" id="KW-1185">Reference proteome</keyword>
<accession>A0ABZ0RVF5</accession>
<dbReference type="Gene3D" id="2.120.10.30">
    <property type="entry name" value="TolB, C-terminal domain"/>
    <property type="match status" value="1"/>
</dbReference>
<dbReference type="SUPFAM" id="SSF63825">
    <property type="entry name" value="YWTD domain"/>
    <property type="match status" value="1"/>
</dbReference>
<dbReference type="Proteomes" id="UP001322664">
    <property type="component" value="Chromosome"/>
</dbReference>
<dbReference type="InterPro" id="IPR011042">
    <property type="entry name" value="6-blade_b-propeller_TolB-like"/>
</dbReference>
<dbReference type="EMBL" id="CP137624">
    <property type="protein sequence ID" value="WPK12223.1"/>
    <property type="molecule type" value="Genomic_DNA"/>
</dbReference>
<dbReference type="RefSeq" id="WP_319837005.1">
    <property type="nucleotide sequence ID" value="NZ_CP137624.1"/>
</dbReference>
<reference evidence="1 2" key="1">
    <citation type="submission" date="2023-09" db="EMBL/GenBank/DDBJ databases">
        <authorList>
            <person name="Page C.A."/>
            <person name="Perez-Diaz I.M."/>
        </authorList>
    </citation>
    <scope>NUCLEOTIDE SEQUENCE [LARGE SCALE GENOMIC DNA]</scope>
    <source>
        <strain evidence="1 2">Ll15</strain>
    </source>
</reference>
<proteinExistence type="predicted"/>
<evidence type="ECO:0000313" key="1">
    <source>
        <dbReference type="EMBL" id="WPK12223.1"/>
    </source>
</evidence>
<protein>
    <submittedName>
        <fullName evidence="1">Uncharacterized protein</fullName>
    </submittedName>
</protein>
<name>A0ABZ0RVF5_9BACI</name>
<organism evidence="1 2">
    <name type="scientific">Lysinibacillus louembei</name>
    <dbReference type="NCBI Taxonomy" id="1470088"/>
    <lineage>
        <taxon>Bacteria</taxon>
        <taxon>Bacillati</taxon>
        <taxon>Bacillota</taxon>
        <taxon>Bacilli</taxon>
        <taxon>Bacillales</taxon>
        <taxon>Bacillaceae</taxon>
        <taxon>Lysinibacillus</taxon>
    </lineage>
</organism>
<evidence type="ECO:0000313" key="2">
    <source>
        <dbReference type="Proteomes" id="UP001322664"/>
    </source>
</evidence>
<gene>
    <name evidence="1" type="ORF">R6U77_00620</name>
</gene>
<sequence length="269" mass="31515">MPTQITKLNNMYFIVDCFHHRILYNDNLTDDIVEWTTIDYEFAGCHSIASDGNIFVVDNTGRNEVLVFDSTFKRVQTIPNVGHRPHKVIFKNNRFYVLSSGTQTVYCYKVVDNRLVLEFSRRMDFMGYAYCRSVKIIDGHMYFATDTPNVIYKVNYLDDSFNLVESYQLPSNITFLVDVDYYNGHFYVTNYTDINKSTDLVNFTSVYTELDLQDIPYFTSVIDGKLFFTEVGEIRNAIHSVDYIGTHTVYYSFDGLDISSERRREMYPR</sequence>